<reference evidence="2 3" key="1">
    <citation type="submission" date="2019-04" db="EMBL/GenBank/DDBJ databases">
        <authorList>
            <person name="Van Vliet M D."/>
        </authorList>
    </citation>
    <scope>NUCLEOTIDE SEQUENCE [LARGE SCALE GENOMIC DNA]</scope>
    <source>
        <strain evidence="2 3">F21</strain>
    </source>
</reference>
<proteinExistence type="predicted"/>
<evidence type="ECO:0000313" key="3">
    <source>
        <dbReference type="Proteomes" id="UP000346198"/>
    </source>
</evidence>
<dbReference type="Gene3D" id="2.160.20.10">
    <property type="entry name" value="Single-stranded right-handed beta-helix, Pectin lyase-like"/>
    <property type="match status" value="1"/>
</dbReference>
<gene>
    <name evidence="2" type="primary">cgiA_5</name>
    <name evidence="2" type="ORF">SCARR_00149</name>
</gene>
<dbReference type="Proteomes" id="UP000346198">
    <property type="component" value="Unassembled WGS sequence"/>
</dbReference>
<name>A0A6C2UD31_9BACT</name>
<dbReference type="SUPFAM" id="SSF51126">
    <property type="entry name" value="Pectin lyase-like"/>
    <property type="match status" value="1"/>
</dbReference>
<protein>
    <submittedName>
        <fullName evidence="2">Iota-carrageenase</fullName>
    </submittedName>
</protein>
<dbReference type="PROSITE" id="PS51257">
    <property type="entry name" value="PROKAR_LIPOPROTEIN"/>
    <property type="match status" value="1"/>
</dbReference>
<evidence type="ECO:0000313" key="2">
    <source>
        <dbReference type="EMBL" id="VGO18098.1"/>
    </source>
</evidence>
<evidence type="ECO:0000256" key="1">
    <source>
        <dbReference type="SAM" id="SignalP"/>
    </source>
</evidence>
<sequence length="531" mass="57198">MKYIKHIVLSVLIASCSYAAYMPPDSYTAPSTTIILGSSGYQMDADDDSLGFQKAIDDVHANGGGHVVVPAGEYRVTGLVLKSEVHLIFENGVSLHLPIEGPKKMSTIMFSIGAKGSRANNVSVSSRNEWAEIYLPLSEKGLRVAALSNVENFWISGLTIHDSRTVFSSLIFVWSGEEDGVALLPKHGLIENIVAKNAHYGYGALQVHAGNDLHFRNITAIGGVATRLETGLPQMNLAAFGKPRGYIGLDDIAVEDTTSVNGQAALMMEAHTVKHGTVVARDIKADGSEFAVHLSGGFVSKRKYTADQKYMTIDPGELTPGDFESITIEGVTATYRDHDIVTRFVHFKDYPEELHGKITQIGRSLYGEPGSRGPSIAAVSIPDVNDPAVKVTHVTANGFKYHPDIISHKNQYTGSLQSLSKKAKIENAPDLPWAGADVAFDGPLLHKPSASMGKVYAGTLADTALYKGKSDKQLKYSKLFGPDWLSVSADGRLRGKPVRSDSGENIFTVKVDRGMSGFDIAKLHITVGVGK</sequence>
<organism evidence="2 3">
    <name type="scientific">Pontiella sulfatireligans</name>
    <dbReference type="NCBI Taxonomy" id="2750658"/>
    <lineage>
        <taxon>Bacteria</taxon>
        <taxon>Pseudomonadati</taxon>
        <taxon>Kiritimatiellota</taxon>
        <taxon>Kiritimatiellia</taxon>
        <taxon>Kiritimatiellales</taxon>
        <taxon>Pontiellaceae</taxon>
        <taxon>Pontiella</taxon>
    </lineage>
</organism>
<feature type="signal peptide" evidence="1">
    <location>
        <begin position="1"/>
        <end position="19"/>
    </location>
</feature>
<dbReference type="InterPro" id="IPR012334">
    <property type="entry name" value="Pectin_lyas_fold"/>
</dbReference>
<feature type="chain" id="PRO_5025496801" evidence="1">
    <location>
        <begin position="20"/>
        <end position="531"/>
    </location>
</feature>
<accession>A0A6C2UD31</accession>
<dbReference type="EMBL" id="CAAHFH010000001">
    <property type="protein sequence ID" value="VGO18098.1"/>
    <property type="molecule type" value="Genomic_DNA"/>
</dbReference>
<keyword evidence="3" id="KW-1185">Reference proteome</keyword>
<keyword evidence="1" id="KW-0732">Signal</keyword>
<dbReference type="AlphaFoldDB" id="A0A6C2UD31"/>
<dbReference type="InterPro" id="IPR011050">
    <property type="entry name" value="Pectin_lyase_fold/virulence"/>
</dbReference>
<dbReference type="RefSeq" id="WP_136059623.1">
    <property type="nucleotide sequence ID" value="NZ_CAAHFH010000001.1"/>
</dbReference>